<dbReference type="RefSeq" id="WP_187769449.1">
    <property type="nucleotide sequence ID" value="NZ_JACTVM010000002.1"/>
</dbReference>
<keyword evidence="1" id="KW-1133">Transmembrane helix</keyword>
<organism evidence="2 3">
    <name type="scientific">Aeromicrobium senzhongii</name>
    <dbReference type="NCBI Taxonomy" id="2663859"/>
    <lineage>
        <taxon>Bacteria</taxon>
        <taxon>Bacillati</taxon>
        <taxon>Actinomycetota</taxon>
        <taxon>Actinomycetes</taxon>
        <taxon>Propionibacteriales</taxon>
        <taxon>Nocardioidaceae</taxon>
        <taxon>Aeromicrobium</taxon>
    </lineage>
</organism>
<sequence>MAAGRVLLLTGGMRMRPVACLALGTAAALLYSNFLIDWVLRGFTGMDIVVSYLETPGEPFSTLLRVTSVLCGVLVLLLLPAVRRAFPPGRPNQVLVVSCAVFAAGAALAAAIPMPCGLGEGCLTDLDRLEADLHDAASTLSETALFIGVAAVWWQTRTTGPAWLARVAWWLFWIAGVLATAVFGYFGLLTDEQALTAYVQRVHILGVSIWLVTLGVVAARSAASIGRGPGDE</sequence>
<accession>A0A8I0EWS1</accession>
<dbReference type="Proteomes" id="UP000620591">
    <property type="component" value="Unassembled WGS sequence"/>
</dbReference>
<feature type="transmembrane region" description="Helical" evidence="1">
    <location>
        <begin position="94"/>
        <end position="116"/>
    </location>
</feature>
<name>A0A8I0EWS1_9ACTN</name>
<reference evidence="2" key="1">
    <citation type="submission" date="2020-09" db="EMBL/GenBank/DDBJ databases">
        <title>Novel species in genus Aeromicrobium.</title>
        <authorList>
            <person name="Zhang G."/>
        </authorList>
    </citation>
    <scope>NUCLEOTIDE SEQUENCE</scope>
    <source>
        <strain evidence="2">Zg-636</strain>
    </source>
</reference>
<feature type="transmembrane region" description="Helical" evidence="1">
    <location>
        <begin position="198"/>
        <end position="219"/>
    </location>
</feature>
<evidence type="ECO:0000313" key="3">
    <source>
        <dbReference type="Proteomes" id="UP000620591"/>
    </source>
</evidence>
<feature type="transmembrane region" description="Helical" evidence="1">
    <location>
        <begin position="60"/>
        <end position="82"/>
    </location>
</feature>
<evidence type="ECO:0000313" key="2">
    <source>
        <dbReference type="EMBL" id="MBC9226652.1"/>
    </source>
</evidence>
<evidence type="ECO:0000256" key="1">
    <source>
        <dbReference type="SAM" id="Phobius"/>
    </source>
</evidence>
<dbReference type="Pfam" id="PF06197">
    <property type="entry name" value="DUF998"/>
    <property type="match status" value="1"/>
</dbReference>
<protein>
    <submittedName>
        <fullName evidence="2">DUF998 domain-containing protein</fullName>
    </submittedName>
</protein>
<comment type="caution">
    <text evidence="2">The sequence shown here is derived from an EMBL/GenBank/DDBJ whole genome shotgun (WGS) entry which is preliminary data.</text>
</comment>
<gene>
    <name evidence="2" type="ORF">IBG24_10020</name>
</gene>
<keyword evidence="1" id="KW-0472">Membrane</keyword>
<proteinExistence type="predicted"/>
<dbReference type="AlphaFoldDB" id="A0A8I0EWS1"/>
<feature type="transmembrane region" description="Helical" evidence="1">
    <location>
        <begin position="167"/>
        <end position="186"/>
    </location>
</feature>
<keyword evidence="1" id="KW-0812">Transmembrane</keyword>
<feature type="transmembrane region" description="Helical" evidence="1">
    <location>
        <begin position="20"/>
        <end position="40"/>
    </location>
</feature>
<dbReference type="EMBL" id="JACTVM010000002">
    <property type="protein sequence ID" value="MBC9226652.1"/>
    <property type="molecule type" value="Genomic_DNA"/>
</dbReference>
<dbReference type="InterPro" id="IPR009339">
    <property type="entry name" value="DUF998"/>
</dbReference>